<dbReference type="Proteomes" id="UP000281647">
    <property type="component" value="Unassembled WGS sequence"/>
</dbReference>
<accession>A0A432VA99</accession>
<dbReference type="InterPro" id="IPR003611">
    <property type="entry name" value="NUMOD3"/>
</dbReference>
<comment type="caution">
    <text evidence="5">The sequence shown here is derived from an EMBL/GenBank/DDBJ whole genome shotgun (WGS) entry which is preliminary data.</text>
</comment>
<reference evidence="5 6" key="1">
    <citation type="submission" date="2018-11" db="EMBL/GenBank/DDBJ databases">
        <title>Pseudaminobacter arsenicus sp. nov., an arsenic-resistant bacterium isolated from arsenic-rich aquifers.</title>
        <authorList>
            <person name="Mu Y."/>
        </authorList>
    </citation>
    <scope>NUCLEOTIDE SEQUENCE [LARGE SCALE GENOMIC DNA]</scope>
    <source>
        <strain evidence="5 6">CB3</strain>
    </source>
</reference>
<dbReference type="InterPro" id="IPR001471">
    <property type="entry name" value="AP2/ERF_dom"/>
</dbReference>
<evidence type="ECO:0000259" key="4">
    <source>
        <dbReference type="PROSITE" id="PS51032"/>
    </source>
</evidence>
<proteinExistence type="predicted"/>
<dbReference type="Gene3D" id="3.30.730.10">
    <property type="entry name" value="AP2/ERF domain"/>
    <property type="match status" value="1"/>
</dbReference>
<dbReference type="InterPro" id="IPR016177">
    <property type="entry name" value="DNA-bd_dom_sf"/>
</dbReference>
<organism evidence="5 6">
    <name type="scientific">Borborobacter arsenicus</name>
    <dbReference type="NCBI Taxonomy" id="1851146"/>
    <lineage>
        <taxon>Bacteria</taxon>
        <taxon>Pseudomonadati</taxon>
        <taxon>Pseudomonadota</taxon>
        <taxon>Alphaproteobacteria</taxon>
        <taxon>Hyphomicrobiales</taxon>
        <taxon>Phyllobacteriaceae</taxon>
        <taxon>Borborobacter</taxon>
    </lineage>
</organism>
<evidence type="ECO:0000256" key="3">
    <source>
        <dbReference type="ARBA" id="ARBA00023163"/>
    </source>
</evidence>
<evidence type="ECO:0000256" key="2">
    <source>
        <dbReference type="ARBA" id="ARBA00023125"/>
    </source>
</evidence>
<dbReference type="InterPro" id="IPR036955">
    <property type="entry name" value="AP2/ERF_dom_sf"/>
</dbReference>
<dbReference type="OrthoDB" id="7594329at2"/>
<protein>
    <recommendedName>
        <fullName evidence="4">AP2/ERF domain-containing protein</fullName>
    </recommendedName>
</protein>
<dbReference type="Pfam" id="PF07460">
    <property type="entry name" value="NUMOD3"/>
    <property type="match status" value="2"/>
</dbReference>
<keyword evidence="1" id="KW-0805">Transcription regulation</keyword>
<dbReference type="EMBL" id="RKST01000003">
    <property type="protein sequence ID" value="RUM99025.1"/>
    <property type="molecule type" value="Genomic_DNA"/>
</dbReference>
<dbReference type="SUPFAM" id="SSF54171">
    <property type="entry name" value="DNA-binding domain"/>
    <property type="match status" value="1"/>
</dbReference>
<dbReference type="SMART" id="SM00380">
    <property type="entry name" value="AP2"/>
    <property type="match status" value="1"/>
</dbReference>
<dbReference type="SMART" id="SM00496">
    <property type="entry name" value="IENR2"/>
    <property type="match status" value="3"/>
</dbReference>
<feature type="domain" description="AP2/ERF" evidence="4">
    <location>
        <begin position="224"/>
        <end position="279"/>
    </location>
</feature>
<gene>
    <name evidence="5" type="ORF">EET67_05140</name>
</gene>
<name>A0A432VA99_9HYPH</name>
<evidence type="ECO:0000313" key="5">
    <source>
        <dbReference type="EMBL" id="RUM99025.1"/>
    </source>
</evidence>
<keyword evidence="3" id="KW-0804">Transcription</keyword>
<sequence length="300" mass="33307">MRKRDTCMARIADNDNNPYRFYVYAWCYPGGRPFYVGKGAGERDTSERGRNPIFKRIVAKIRRNGSEPFVARWQDGLCEEDAFRLEVAYIGLLGRRDKGTGILANLTDGGDGPSGAVISDETRAKLSEARRGKNNPMNVPEYREKVAASKRGKPRPPEVHERLLAANLGRPLSVEHRAKLSEASRNMSVEARAKIGAAHRGVKKSQKTRERMTAALRLRPPRSGFKGVHLHKSGRWESGISIDGTQRYLGLYDTAEKAAIAYDSEAYAAYGGNCYLNFPEKFGQSCAADNDNHQDEAVAA</sequence>
<dbReference type="CDD" id="cd00018">
    <property type="entry name" value="AP2"/>
    <property type="match status" value="1"/>
</dbReference>
<evidence type="ECO:0000256" key="1">
    <source>
        <dbReference type="ARBA" id="ARBA00023015"/>
    </source>
</evidence>
<dbReference type="PROSITE" id="PS51032">
    <property type="entry name" value="AP2_ERF"/>
    <property type="match status" value="1"/>
</dbReference>
<keyword evidence="2" id="KW-0238">DNA-binding</keyword>
<dbReference type="GO" id="GO:0003677">
    <property type="term" value="F:DNA binding"/>
    <property type="evidence" value="ECO:0007669"/>
    <property type="project" value="UniProtKB-KW"/>
</dbReference>
<evidence type="ECO:0000313" key="6">
    <source>
        <dbReference type="Proteomes" id="UP000281647"/>
    </source>
</evidence>
<dbReference type="GO" id="GO:0003700">
    <property type="term" value="F:DNA-binding transcription factor activity"/>
    <property type="evidence" value="ECO:0007669"/>
    <property type="project" value="InterPro"/>
</dbReference>
<dbReference type="AlphaFoldDB" id="A0A432VA99"/>
<keyword evidence="6" id="KW-1185">Reference proteome</keyword>